<dbReference type="Gene3D" id="3.10.100.10">
    <property type="entry name" value="Mannose-Binding Protein A, subunit A"/>
    <property type="match status" value="12"/>
</dbReference>
<accession>A0A8B7Y7I2</accession>
<feature type="domain" description="C-type lectin" evidence="3">
    <location>
        <begin position="720"/>
        <end position="845"/>
    </location>
</feature>
<feature type="domain" description="C-type lectin" evidence="3">
    <location>
        <begin position="1638"/>
        <end position="1751"/>
    </location>
</feature>
<evidence type="ECO:0000259" key="4">
    <source>
        <dbReference type="PROSITE" id="PS50948"/>
    </source>
</evidence>
<feature type="domain" description="C-type lectin" evidence="3">
    <location>
        <begin position="420"/>
        <end position="536"/>
    </location>
</feature>
<dbReference type="PANTHER" id="PTHR22803">
    <property type="entry name" value="MANNOSE, PHOSPHOLIPASE, LECTIN RECEPTOR RELATED"/>
    <property type="match status" value="1"/>
</dbReference>
<dbReference type="InterPro" id="IPR050111">
    <property type="entry name" value="C-type_lectin/snaclec_domain"/>
</dbReference>
<reference evidence="6" key="1">
    <citation type="submission" date="2025-08" db="UniProtKB">
        <authorList>
            <consortium name="RefSeq"/>
        </authorList>
    </citation>
    <scope>IDENTIFICATION</scope>
</reference>
<feature type="domain" description="C-type lectin" evidence="3">
    <location>
        <begin position="1166"/>
        <end position="1285"/>
    </location>
</feature>
<keyword evidence="1" id="KW-1015">Disulfide bond</keyword>
<dbReference type="SUPFAM" id="SSF56436">
    <property type="entry name" value="C-type lectin-like"/>
    <property type="match status" value="12"/>
</dbReference>
<keyword evidence="2" id="KW-0472">Membrane</keyword>
<dbReference type="InterPro" id="IPR018378">
    <property type="entry name" value="C-type_lectin_CS"/>
</dbReference>
<feature type="domain" description="Apple" evidence="4">
    <location>
        <begin position="169"/>
        <end position="256"/>
    </location>
</feature>
<feature type="domain" description="C-type lectin" evidence="3">
    <location>
        <begin position="568"/>
        <end position="690"/>
    </location>
</feature>
<dbReference type="InterPro" id="IPR016186">
    <property type="entry name" value="C-type_lectin-like/link_sf"/>
</dbReference>
<dbReference type="Proteomes" id="UP000694845">
    <property type="component" value="Unplaced"/>
</dbReference>
<dbReference type="Gene3D" id="3.50.4.10">
    <property type="entry name" value="Hepatocyte Growth Factor"/>
    <property type="match status" value="1"/>
</dbReference>
<evidence type="ECO:0000256" key="1">
    <source>
        <dbReference type="ARBA" id="ARBA00023157"/>
    </source>
</evidence>
<keyword evidence="5" id="KW-1185">Reference proteome</keyword>
<dbReference type="RefSeq" id="XP_022088512.1">
    <property type="nucleotide sequence ID" value="XM_022232820.1"/>
</dbReference>
<dbReference type="KEGG" id="aplc:110978107"/>
<dbReference type="InterPro" id="IPR001304">
    <property type="entry name" value="C-type_lectin-like"/>
</dbReference>
<dbReference type="SMART" id="SM00034">
    <property type="entry name" value="CLECT"/>
    <property type="match status" value="12"/>
</dbReference>
<keyword evidence="2" id="KW-0812">Transmembrane</keyword>
<gene>
    <name evidence="6" type="primary">LOC110978107</name>
</gene>
<dbReference type="FunFam" id="3.10.100.10:FF:000025">
    <property type="entry name" value="Mannose receptor C-type 1"/>
    <property type="match status" value="1"/>
</dbReference>
<organism evidence="5 6">
    <name type="scientific">Acanthaster planci</name>
    <name type="common">Crown-of-thorns starfish</name>
    <dbReference type="NCBI Taxonomy" id="133434"/>
    <lineage>
        <taxon>Eukaryota</taxon>
        <taxon>Metazoa</taxon>
        <taxon>Echinodermata</taxon>
        <taxon>Eleutherozoa</taxon>
        <taxon>Asterozoa</taxon>
        <taxon>Asteroidea</taxon>
        <taxon>Valvatacea</taxon>
        <taxon>Valvatida</taxon>
        <taxon>Acanthasteridae</taxon>
        <taxon>Acanthaster</taxon>
    </lineage>
</organism>
<feature type="domain" description="C-type lectin" evidence="3">
    <location>
        <begin position="49"/>
        <end position="170"/>
    </location>
</feature>
<keyword evidence="2" id="KW-1133">Transmembrane helix</keyword>
<sequence>MWEPTNCWRSYRYVCKKKKVDDGTVHTPSPPPTSDYELRCGMGWEYDASTNTCYVFRPHLFENWHDALYQCRVEGGDLISVTGPEDQQFIRGHLHNSGQIYTWMGCNDLGREGGWEWSDNSPFAFINWNAGQPDNGGGASPLGHHCCSFFSNSGTWVDHQCEQEQGYSCKRKAYILKYYSTSTQRKLPDHSDLTKFWYNVWPKDCAHICLHVTTCLSFDYRREHRSCYLSSLDAVSAGGLVTTEPGDHYDYYERDLTVPSPTRPPPLPSEYNCPPDWGRYDGHCYSLNTTKMDLLTAESSCRSVGAELATIEDRNTNNFIRGYMHEVAPSENRIWIGLSDRTLEGWFSWSDGEPVTFTNWDSGQPDNGDENDCTEMHIDSGYWRDTKCTGNYLSALCRKPIDLAPPPPVDDSCPDGWVPWMGKCYLANQTRAAWADAASMCSTEGGQLVVIEDGYELAFLSGVLGLKRWDNYFIGLSDLASRGYYQWIDQSEVTFTNWASGQPDDSTGNCVTMKSGSDAGYWSDRSCEKGYLFICEKSRIGWPTITLPTANPPTQPSDVGCSPGWIGYGDNCFKPFEISSAQDGSTWVEAYTACGSFGASLASFHHPNEERHIIDSFTPTSDRGFWIGLNDWRNEGGYEWSDGSVVQYTYWHTGQPNDSGGREQCVLTFLSTTTGWFDAPCYQELNFICKMPKGIELRTTSAPTLSPGEPCADDPTWIHRYPYCYFFSSSFEFDGVQDWHHAEAWCQAKNSHLVSIHDSAELSFLLEYSQLFASYFWIGLRENGSYAGHYEWSDGSLLDFENWRSGQPDDMNGEEQCVEMQKFFSSPPGCWSDNNCGVQRQFICKRNVDDPPVATPAPTEVPVGGCPTGWWKHNHRCYMIGGKTFNTRKTWHDARAECQKTPGANLASIHNDNIQTLLAAFLTTTEYDVWIGLSSLGTSGRFLWNDGSSFDYENWGYNEPDGSNSQNSTDCVKLMNEAEETGKWNDEDCSKRNSYVCLMKPDPTIPETNFTLPACPYKPGYIYNGKACFKLDTSKLRSMGEAKQYCADDGATVASILNGYEQALLQAMANEYANGSVWLGLEKDPTTNTLKWIDGWPLHYSNWGWGSPNGADCAIMAKREWFWEDGEWMTVGCVFPRYTACKIATALPPTPHPTSAGYCPPGWKEFGSGCYVVPSNIFNQKSFPEARYDCQFSRGADLVMIDSQAENQFVRQLAEERFGLSEILLGLHRNTHGGWDWIDGTPASYVNWGSERPATVSQNCAMMHLDSQGKWFGTSCFAENHYMCEKPKIPYSSTQVPTVTGHVTLPYSSTKVPINATGRATLPPLSPPTGIATTVGGVPCTSGWIARGDYCYYIETGNRLDWLTWSEADAFCNNHGGHLTSIHSFAENDYIRSHTSPVNKNYWIGLREKVAGGVHIWSDKTEFYYDNWNSGEPNDHAGEEKCVEMYPTSGKWNDMACGIPQPFICKKLASNNDPIPVPSPYPLTGGCEDDWYRLGYQCYKLFGDSVSSPALPYREARDDCVDRGGNLASVSSQDVQIFLTALMDQLSSTHCWMGLNRLVDDFHWTDGSRLNFTNWAPGNPALQGGCVHMLKGNITTSGQWANIEGSANESYICQKPLDKNRPDTWIDIPCDIPGYSSFGQTCYKVDSTPNSYNEAELNCHGDPGTLASIGNRFEEALIRSALTYHGIGDAWIGLKRDNSGTFSWLNENQLSYVNWNHNEPSSREGEGCVRMLPGKVWDNTACSSKRASVCQIGGVSRIPSTSATPRYCGMAGWEQDGSECLLFNTGLTRVSRDEAQEKCKRAYGAVLPAVHSDEQNEFIRSNARTDKPLSSGRVWLQIYRNSKGDFVYNDTEGSKVDYVNWAIGQPDGQSVGADCVAMDVNDGKWSDEFCDVRKADCVCRLPTSEGYPKTELPYTSEFETGKPGTLSPKPQTGGLSGGAIVGIVIAVIIVVVAGLVAAYLFLGRWRGKGNFMEDRDVMSTTGFENAAYFSNIEVDATTT</sequence>
<dbReference type="Pfam" id="PF00024">
    <property type="entry name" value="PAN_1"/>
    <property type="match status" value="1"/>
</dbReference>
<evidence type="ECO:0000313" key="6">
    <source>
        <dbReference type="RefSeq" id="XP_022088512.1"/>
    </source>
</evidence>
<dbReference type="PROSITE" id="PS50948">
    <property type="entry name" value="PAN"/>
    <property type="match status" value="1"/>
</dbReference>
<dbReference type="SUPFAM" id="SSF57414">
    <property type="entry name" value="Hairpin loop containing domain-like"/>
    <property type="match status" value="1"/>
</dbReference>
<feature type="transmembrane region" description="Helical" evidence="2">
    <location>
        <begin position="1939"/>
        <end position="1962"/>
    </location>
</feature>
<evidence type="ECO:0000256" key="2">
    <source>
        <dbReference type="SAM" id="Phobius"/>
    </source>
</evidence>
<feature type="domain" description="C-type lectin" evidence="3">
    <location>
        <begin position="873"/>
        <end position="998"/>
    </location>
</feature>
<dbReference type="OrthoDB" id="6356110at2759"/>
<name>A0A8B7Y7I2_ACAPL</name>
<dbReference type="Pfam" id="PF00059">
    <property type="entry name" value="Lectin_C"/>
    <property type="match status" value="12"/>
</dbReference>
<dbReference type="InterPro" id="IPR003609">
    <property type="entry name" value="Pan_app"/>
</dbReference>
<protein>
    <submittedName>
        <fullName evidence="6">Macrophage mannose receptor 1-like</fullName>
    </submittedName>
</protein>
<evidence type="ECO:0000313" key="5">
    <source>
        <dbReference type="Proteomes" id="UP000694845"/>
    </source>
</evidence>
<feature type="domain" description="C-type lectin" evidence="3">
    <location>
        <begin position="1494"/>
        <end position="1614"/>
    </location>
</feature>
<dbReference type="OMA" id="NIGMGWC"/>
<proteinExistence type="predicted"/>
<dbReference type="InterPro" id="IPR016187">
    <property type="entry name" value="CTDL_fold"/>
</dbReference>
<dbReference type="GeneID" id="110978107"/>
<dbReference type="CDD" id="cd00037">
    <property type="entry name" value="CLECT"/>
    <property type="match status" value="11"/>
</dbReference>
<evidence type="ECO:0000259" key="3">
    <source>
        <dbReference type="PROSITE" id="PS50041"/>
    </source>
</evidence>
<feature type="domain" description="C-type lectin" evidence="3">
    <location>
        <begin position="1347"/>
        <end position="1466"/>
    </location>
</feature>
<feature type="domain" description="C-type lectin" evidence="3">
    <location>
        <begin position="1024"/>
        <end position="1142"/>
    </location>
</feature>
<dbReference type="PROSITE" id="PS00615">
    <property type="entry name" value="C_TYPE_LECTIN_1"/>
    <property type="match status" value="5"/>
</dbReference>
<feature type="domain" description="C-type lectin" evidence="3">
    <location>
        <begin position="280"/>
        <end position="388"/>
    </location>
</feature>
<dbReference type="PROSITE" id="PS50041">
    <property type="entry name" value="C_TYPE_LECTIN_2"/>
    <property type="match status" value="12"/>
</dbReference>
<feature type="domain" description="C-type lectin" evidence="3">
    <location>
        <begin position="1776"/>
        <end position="1891"/>
    </location>
</feature>